<feature type="chain" id="PRO_5002115603" description="Adhesin" evidence="1">
    <location>
        <begin position="20"/>
        <end position="338"/>
    </location>
</feature>
<protein>
    <recommendedName>
        <fullName evidence="4">Adhesin</fullName>
    </recommendedName>
</protein>
<dbReference type="AlphaFoldDB" id="A0A0B7GYG7"/>
<name>A0A0B7GYG7_9FLAO</name>
<gene>
    <name evidence="2" type="ORF">CCYN2B_10046</name>
</gene>
<evidence type="ECO:0000313" key="2">
    <source>
        <dbReference type="EMBL" id="CEN32391.1"/>
    </source>
</evidence>
<sequence>MRKFILSMALAILSVGAYAQGTPVNNCTPDQNKPAIGTTYNYQVNITGSGFNGSGKYHWYITQDKNLMTGTKINQVNDFFGVETTGSNYDNANGTNGLQLKWKPDALTNGNPFYLVVKYTETKDGCDATNIKAMSIKPLNNFKLNITPVQNQAGDAFTSNAQVCAANITSAEILDNGKVKYEYGKTTLYYKVSMTGYSGNWKPTISLPALQGITGTDTEFVGRKYESVKWNGGSSTNFEDFATVANNGNSQTLTATNPTNKTDFVLEVIINNGSYEGLANETIAVSTKGEMQLANGTAGARDVADDCSDLTQDRSASQIILARPTVNAQSGEFIIQIQ</sequence>
<feature type="signal peptide" evidence="1">
    <location>
        <begin position="1"/>
        <end position="19"/>
    </location>
</feature>
<evidence type="ECO:0000256" key="1">
    <source>
        <dbReference type="SAM" id="SignalP"/>
    </source>
</evidence>
<organism evidence="2 3">
    <name type="scientific">Capnocytophaga cynodegmi</name>
    <dbReference type="NCBI Taxonomy" id="28189"/>
    <lineage>
        <taxon>Bacteria</taxon>
        <taxon>Pseudomonadati</taxon>
        <taxon>Bacteroidota</taxon>
        <taxon>Flavobacteriia</taxon>
        <taxon>Flavobacteriales</taxon>
        <taxon>Flavobacteriaceae</taxon>
        <taxon>Capnocytophaga</taxon>
    </lineage>
</organism>
<reference evidence="3" key="1">
    <citation type="submission" date="2015-01" db="EMBL/GenBank/DDBJ databases">
        <authorList>
            <person name="MANFREDI Pablo"/>
        </authorList>
    </citation>
    <scope>NUCLEOTIDE SEQUENCE [LARGE SCALE GENOMIC DNA]</scope>
    <source>
        <strain evidence="3">Ccyn2B</strain>
    </source>
</reference>
<dbReference type="EMBL" id="CDOD01000001">
    <property type="protein sequence ID" value="CEN32391.1"/>
    <property type="molecule type" value="Genomic_DNA"/>
</dbReference>
<proteinExistence type="predicted"/>
<evidence type="ECO:0008006" key="4">
    <source>
        <dbReference type="Google" id="ProtNLM"/>
    </source>
</evidence>
<dbReference type="RefSeq" id="WP_156120708.1">
    <property type="nucleotide sequence ID" value="NZ_CDOD01000001.1"/>
</dbReference>
<keyword evidence="1" id="KW-0732">Signal</keyword>
<dbReference type="Proteomes" id="UP000038055">
    <property type="component" value="Unassembled WGS sequence"/>
</dbReference>
<keyword evidence="3" id="KW-1185">Reference proteome</keyword>
<accession>A0A0B7GYG7</accession>
<evidence type="ECO:0000313" key="3">
    <source>
        <dbReference type="Proteomes" id="UP000038055"/>
    </source>
</evidence>